<dbReference type="Gene3D" id="1.10.510.10">
    <property type="entry name" value="Transferase(Phosphotransferase) domain 1"/>
    <property type="match status" value="1"/>
</dbReference>
<keyword evidence="2" id="KW-0418">Kinase</keyword>
<evidence type="ECO:0000313" key="3">
    <source>
        <dbReference type="Proteomes" id="UP000266673"/>
    </source>
</evidence>
<keyword evidence="3" id="KW-1185">Reference proteome</keyword>
<dbReference type="InterPro" id="IPR001245">
    <property type="entry name" value="Ser-Thr/Tyr_kinase_cat_dom"/>
</dbReference>
<dbReference type="GO" id="GO:0005524">
    <property type="term" value="F:ATP binding"/>
    <property type="evidence" value="ECO:0007669"/>
    <property type="project" value="InterPro"/>
</dbReference>
<dbReference type="PROSITE" id="PS50011">
    <property type="entry name" value="PROTEIN_KINASE_DOM"/>
    <property type="match status" value="1"/>
</dbReference>
<dbReference type="GO" id="GO:0004674">
    <property type="term" value="F:protein serine/threonine kinase activity"/>
    <property type="evidence" value="ECO:0007669"/>
    <property type="project" value="TreeGrafter"/>
</dbReference>
<dbReference type="PRINTS" id="PR00109">
    <property type="entry name" value="TYRKINASE"/>
</dbReference>
<keyword evidence="2" id="KW-0808">Transferase</keyword>
<name>A0A397VEU2_9GLOM</name>
<sequence>MLGGNLPIHCNFEKIRPDLFIKETSKIAFKFLPTQFDEFTKPVETAIELIENNSELNPYEKEIALAGLYGMSKTSKSKKLDVLCIHCQSQLNSEYYCISCVRQYLENGFSQWDSGDHNINKLIQDFQLKNSYNPIKLIEWIPYDRLILDSTRFTKEGGFGTIYKATWIDGNIIDWDEHNQSFKRMGVINVALKTLLKSSNPNENFFKEALSHSTLGSNSSRTIVQYFGMTKSPTTGNYMMVMAYMDGGSLDCYLKNKKVVLTWEKIYSILYNISTALLDIHNNNMVHRDLHPGNIIHSKNIWVVCDLGLCGPSDKETFGQLFGIVPYVAPEVLSAGDFSAYTQHADIYSLGIIMWQLTSRNIPFYDHKYDERLSYKIRCQNLRPSVITGTPKDYEEMMKRCWDSDVLLRPDAIEFNKFCMLKLKQIHDGLFTDPELNTFASPPNLSSGFVNEMKSKLLCLNYQQSKDEYNHEFKDSKEINLTINSSDEDHIDIEECVNEHDKIINQLNDSSGQPVDTDDDYFAEIHDEIDVDLSLNKDNDDLNDVQGLIINMIGLEELA</sequence>
<proteinExistence type="predicted"/>
<organism evidence="2 3">
    <name type="scientific">Gigaspora rosea</name>
    <dbReference type="NCBI Taxonomy" id="44941"/>
    <lineage>
        <taxon>Eukaryota</taxon>
        <taxon>Fungi</taxon>
        <taxon>Fungi incertae sedis</taxon>
        <taxon>Mucoromycota</taxon>
        <taxon>Glomeromycotina</taxon>
        <taxon>Glomeromycetes</taxon>
        <taxon>Diversisporales</taxon>
        <taxon>Gigasporaceae</taxon>
        <taxon>Gigaspora</taxon>
    </lineage>
</organism>
<dbReference type="SUPFAM" id="SSF56112">
    <property type="entry name" value="Protein kinase-like (PK-like)"/>
    <property type="match status" value="1"/>
</dbReference>
<dbReference type="OrthoDB" id="346907at2759"/>
<dbReference type="EMBL" id="QKWP01000578">
    <property type="protein sequence ID" value="RIB17856.1"/>
    <property type="molecule type" value="Genomic_DNA"/>
</dbReference>
<evidence type="ECO:0000313" key="2">
    <source>
        <dbReference type="EMBL" id="RIB17856.1"/>
    </source>
</evidence>
<dbReference type="Proteomes" id="UP000266673">
    <property type="component" value="Unassembled WGS sequence"/>
</dbReference>
<accession>A0A397VEU2</accession>
<dbReference type="STRING" id="44941.A0A397VEU2"/>
<comment type="caution">
    <text evidence="2">The sequence shown here is derived from an EMBL/GenBank/DDBJ whole genome shotgun (WGS) entry which is preliminary data.</text>
</comment>
<dbReference type="Pfam" id="PF07714">
    <property type="entry name" value="PK_Tyr_Ser-Thr"/>
    <property type="match status" value="1"/>
</dbReference>
<dbReference type="PANTHER" id="PTHR44329">
    <property type="entry name" value="SERINE/THREONINE-PROTEIN KINASE TNNI3K-RELATED"/>
    <property type="match status" value="1"/>
</dbReference>
<gene>
    <name evidence="2" type="ORF">C2G38_2246143</name>
</gene>
<feature type="domain" description="Protein kinase" evidence="1">
    <location>
        <begin position="148"/>
        <end position="430"/>
    </location>
</feature>
<dbReference type="InterPro" id="IPR011009">
    <property type="entry name" value="Kinase-like_dom_sf"/>
</dbReference>
<reference evidence="2 3" key="1">
    <citation type="submission" date="2018-06" db="EMBL/GenBank/DDBJ databases">
        <title>Comparative genomics reveals the genomic features of Rhizophagus irregularis, R. cerebriforme, R. diaphanum and Gigaspora rosea, and their symbiotic lifestyle signature.</title>
        <authorList>
            <person name="Morin E."/>
            <person name="San Clemente H."/>
            <person name="Chen E.C.H."/>
            <person name="De La Providencia I."/>
            <person name="Hainaut M."/>
            <person name="Kuo A."/>
            <person name="Kohler A."/>
            <person name="Murat C."/>
            <person name="Tang N."/>
            <person name="Roy S."/>
            <person name="Loubradou J."/>
            <person name="Henrissat B."/>
            <person name="Grigoriev I.V."/>
            <person name="Corradi N."/>
            <person name="Roux C."/>
            <person name="Martin F.M."/>
        </authorList>
    </citation>
    <scope>NUCLEOTIDE SEQUENCE [LARGE SCALE GENOMIC DNA]</scope>
    <source>
        <strain evidence="2 3">DAOM 194757</strain>
    </source>
</reference>
<dbReference type="InterPro" id="IPR051681">
    <property type="entry name" value="Ser/Thr_Kinases-Pseudokinases"/>
</dbReference>
<dbReference type="AlphaFoldDB" id="A0A397VEU2"/>
<protein>
    <submittedName>
        <fullName evidence="2">Kinase-like domain-containing protein</fullName>
    </submittedName>
</protein>
<dbReference type="InterPro" id="IPR000719">
    <property type="entry name" value="Prot_kinase_dom"/>
</dbReference>
<evidence type="ECO:0000259" key="1">
    <source>
        <dbReference type="PROSITE" id="PS50011"/>
    </source>
</evidence>